<reference evidence="2 3" key="1">
    <citation type="submission" date="2013-12" db="EMBL/GenBank/DDBJ databases">
        <title>Annotated genome of Streptomyces scopuliridis.</title>
        <authorList>
            <person name="Olson J.B."/>
        </authorList>
    </citation>
    <scope>NUCLEOTIDE SEQUENCE [LARGE SCALE GENOMIC DNA]</scope>
    <source>
        <strain evidence="2 3">RB72</strain>
    </source>
</reference>
<evidence type="ECO:0000313" key="2">
    <source>
        <dbReference type="EMBL" id="PVE10634.1"/>
    </source>
</evidence>
<accession>A0A2T7T686</accession>
<gene>
    <name evidence="2" type="ORF">Y717_27125</name>
</gene>
<dbReference type="EMBL" id="AZSP01000181">
    <property type="protein sequence ID" value="PVE10634.1"/>
    <property type="molecule type" value="Genomic_DNA"/>
</dbReference>
<protein>
    <submittedName>
        <fullName evidence="2">Uncharacterized protein</fullName>
    </submittedName>
</protein>
<dbReference type="Proteomes" id="UP000245992">
    <property type="component" value="Unassembled WGS sequence"/>
</dbReference>
<proteinExistence type="predicted"/>
<sequence>MDEASYPADVGESDRGGSESRRRLSCLAVVVAVLALVAGGVLWLFQDELFHPFGDARACEGSDTMLPGVISAGGVPIPADASDIHYVTENGSAQVSFLSDQMPDYLHRAGIVPEGKSLFDKTYGVAYALGEGDGELPEGLCGPALKGPAWSYDSTGPGSNVSILVERSPIDNSAFPAPARVIASFHIR</sequence>
<evidence type="ECO:0000256" key="1">
    <source>
        <dbReference type="SAM" id="Phobius"/>
    </source>
</evidence>
<keyword evidence="3" id="KW-1185">Reference proteome</keyword>
<dbReference type="AlphaFoldDB" id="A0A2T7T686"/>
<name>A0A2T7T686_9ACTN</name>
<organism evidence="2 3">
    <name type="scientific">Streptomyces scopuliridis RB72</name>
    <dbReference type="NCBI Taxonomy" id="1440053"/>
    <lineage>
        <taxon>Bacteria</taxon>
        <taxon>Bacillati</taxon>
        <taxon>Actinomycetota</taxon>
        <taxon>Actinomycetes</taxon>
        <taxon>Kitasatosporales</taxon>
        <taxon>Streptomycetaceae</taxon>
        <taxon>Streptomyces</taxon>
    </lineage>
</organism>
<feature type="transmembrane region" description="Helical" evidence="1">
    <location>
        <begin position="24"/>
        <end position="45"/>
    </location>
</feature>
<keyword evidence="1" id="KW-0472">Membrane</keyword>
<keyword evidence="1" id="KW-0812">Transmembrane</keyword>
<evidence type="ECO:0000313" key="3">
    <source>
        <dbReference type="Proteomes" id="UP000245992"/>
    </source>
</evidence>
<keyword evidence="1" id="KW-1133">Transmembrane helix</keyword>
<comment type="caution">
    <text evidence="2">The sequence shown here is derived from an EMBL/GenBank/DDBJ whole genome shotgun (WGS) entry which is preliminary data.</text>
</comment>